<feature type="repeat" description="NHL" evidence="4">
    <location>
        <begin position="164"/>
        <end position="207"/>
    </location>
</feature>
<dbReference type="PROSITE" id="PS51125">
    <property type="entry name" value="NHL"/>
    <property type="match status" value="2"/>
</dbReference>
<dbReference type="Pfam" id="PF17170">
    <property type="entry name" value="DUF5128"/>
    <property type="match status" value="1"/>
</dbReference>
<dbReference type="EMBL" id="JARXVE010000003">
    <property type="protein sequence ID" value="MDH6196060.1"/>
    <property type="molecule type" value="Genomic_DNA"/>
</dbReference>
<protein>
    <submittedName>
        <fullName evidence="5">Sugar lactone lactonase YvrE</fullName>
    </submittedName>
</protein>
<evidence type="ECO:0000256" key="4">
    <source>
        <dbReference type="PROSITE-ProRule" id="PRU00504"/>
    </source>
</evidence>
<dbReference type="PANTHER" id="PTHR10680">
    <property type="entry name" value="PEPTIDYL-GLYCINE ALPHA-AMIDATING MONOOXYGENASE"/>
    <property type="match status" value="1"/>
</dbReference>
<name>A0ABT6L1B2_9MYCO</name>
<dbReference type="RefSeq" id="WP_280832642.1">
    <property type="nucleotide sequence ID" value="NZ_JARXVE010000003.1"/>
</dbReference>
<evidence type="ECO:0000256" key="3">
    <source>
        <dbReference type="ARBA" id="ARBA00023180"/>
    </source>
</evidence>
<keyword evidence="1" id="KW-0732">Signal</keyword>
<accession>A0ABT6L1B2</accession>
<organism evidence="5 6">
    <name type="scientific">Mycolicibacterium frederiksbergense</name>
    <dbReference type="NCBI Taxonomy" id="117567"/>
    <lineage>
        <taxon>Bacteria</taxon>
        <taxon>Bacillati</taxon>
        <taxon>Actinomycetota</taxon>
        <taxon>Actinomycetes</taxon>
        <taxon>Mycobacteriales</taxon>
        <taxon>Mycobacteriaceae</taxon>
        <taxon>Mycolicibacterium</taxon>
    </lineage>
</organism>
<proteinExistence type="predicted"/>
<comment type="caution">
    <text evidence="5">The sequence shown here is derived from an EMBL/GenBank/DDBJ whole genome shotgun (WGS) entry which is preliminary data.</text>
</comment>
<keyword evidence="3" id="KW-0325">Glycoprotein</keyword>
<evidence type="ECO:0000313" key="6">
    <source>
        <dbReference type="Proteomes" id="UP001160130"/>
    </source>
</evidence>
<sequence>MTHGIAESAVAELPWSPAQFPAGQLTGIAIAPNGDVITLDRGGRQWADHALTTDVDAAVIGTWSPDGSVRRDGPTGQAMFGLPHAITCAGNDLWVTDCGRHQAFRLDAAGEVGCVLGKDRESGDGPDRFGMPTAVAVGADGRIFVTDGYLNARVSVFDPDGIFMYQFGAAGDGDGQFMLPHDLTIDVDETILVADRMNRRLQRFDAEGRHLETIDDAAIGNPFSVATIGNHIIVLDCGFPTEHRAALVIINKDSGRIQRFAESGTPRGLVGPHALAVGPFGIYVADMVLGVRRFELKEGP</sequence>
<dbReference type="InterPro" id="IPR011042">
    <property type="entry name" value="6-blade_b-propeller_TolB-like"/>
</dbReference>
<gene>
    <name evidence="5" type="ORF">M2272_002700</name>
</gene>
<keyword evidence="2" id="KW-0677">Repeat</keyword>
<feature type="repeat" description="NHL" evidence="4">
    <location>
        <begin position="125"/>
        <end position="160"/>
    </location>
</feature>
<keyword evidence="6" id="KW-1185">Reference proteome</keyword>
<reference evidence="5 6" key="1">
    <citation type="submission" date="2023-04" db="EMBL/GenBank/DDBJ databases">
        <title>Forest soil microbial communities from Buena Vista Peninsula, Colon Province, Panama.</title>
        <authorList>
            <person name="Bouskill N."/>
        </authorList>
    </citation>
    <scope>NUCLEOTIDE SEQUENCE [LARGE SCALE GENOMIC DNA]</scope>
    <source>
        <strain evidence="5 6">AC80</strain>
    </source>
</reference>
<dbReference type="SUPFAM" id="SSF101898">
    <property type="entry name" value="NHL repeat"/>
    <property type="match status" value="1"/>
</dbReference>
<evidence type="ECO:0000256" key="2">
    <source>
        <dbReference type="ARBA" id="ARBA00022737"/>
    </source>
</evidence>
<dbReference type="Gene3D" id="2.120.10.30">
    <property type="entry name" value="TolB, C-terminal domain"/>
    <property type="match status" value="1"/>
</dbReference>
<dbReference type="Proteomes" id="UP001160130">
    <property type="component" value="Unassembled WGS sequence"/>
</dbReference>
<dbReference type="InterPro" id="IPR001258">
    <property type="entry name" value="NHL_repeat"/>
</dbReference>
<evidence type="ECO:0000256" key="1">
    <source>
        <dbReference type="ARBA" id="ARBA00022729"/>
    </source>
</evidence>
<evidence type="ECO:0000313" key="5">
    <source>
        <dbReference type="EMBL" id="MDH6196060.1"/>
    </source>
</evidence>